<gene>
    <name evidence="8" type="ORF">VNO80_22313</name>
</gene>
<organism evidence="8 9">
    <name type="scientific">Phaseolus coccineus</name>
    <name type="common">Scarlet runner bean</name>
    <name type="synonym">Phaseolus multiflorus</name>
    <dbReference type="NCBI Taxonomy" id="3886"/>
    <lineage>
        <taxon>Eukaryota</taxon>
        <taxon>Viridiplantae</taxon>
        <taxon>Streptophyta</taxon>
        <taxon>Embryophyta</taxon>
        <taxon>Tracheophyta</taxon>
        <taxon>Spermatophyta</taxon>
        <taxon>Magnoliopsida</taxon>
        <taxon>eudicotyledons</taxon>
        <taxon>Gunneridae</taxon>
        <taxon>Pentapetalae</taxon>
        <taxon>rosids</taxon>
        <taxon>fabids</taxon>
        <taxon>Fabales</taxon>
        <taxon>Fabaceae</taxon>
        <taxon>Papilionoideae</taxon>
        <taxon>50 kb inversion clade</taxon>
        <taxon>NPAAA clade</taxon>
        <taxon>indigoferoid/millettioid clade</taxon>
        <taxon>Phaseoleae</taxon>
        <taxon>Phaseolus</taxon>
    </lineage>
</organism>
<feature type="domain" description="Clp R" evidence="7">
    <location>
        <begin position="174"/>
        <end position="336"/>
    </location>
</feature>
<dbReference type="Gene3D" id="1.10.1780.10">
    <property type="entry name" value="Clp, N-terminal domain"/>
    <property type="match status" value="1"/>
</dbReference>
<sequence length="1168" mass="130560">MISEPQQLIITYLVLPLSLIGTKDIDFSEKKDALHIPTPQIKGNFNHTYYHLLVNICVAKEPGKGSLAIRAQASKKAQNRDTYTVRIEKTRREHKWVSKFCNSMEYRSVFVALFGRTKGWFKWVVGMGDEIKTKEKEKDKKRRKVWLKRKGSATKGVARGVVFGQVMRSGVCALQQTLTAEAASVLKHSLGLARRRGHAQVTPLHVAATLLSLRGSSLRKACLKSQPHQTSHPLQCRALELCFNVALNRLPTSPAPLIHTQPSLSNALIAALKRAQAHQRRGCIEQQQQQPLLIIKVELEHLITSILDDPSVSRVMREAGFSSTAVKNNIEDSSPHSVFQCYNSSGGVFSSPCSPSASENHRETTTNPTNFRQTHHFLTSYASEFHPSLLFSPLKSSPACSFSGAASSSKDDIRVVLDILLRKKKKNTVIVGDSVSLTEGLVAELMRRIERSEVPDELKSTNFIKFQISPVSLSCMKRDEVEMKLLELKRKVNSVASGERGGIFYVGDLKWTVEETGFSDKEEGSPEREISGYNPVDHLVSEVGRLFCDCGTSNNAKVWLMATASYQTYMRCQMRQPPLEKQWALQAVPVPSGGLDLSLQAPSVLDSKITISQNQSHVPETKPFGNMELQDRLNCCEECASNYEKEAQFLRSDQKKMMPFWLRSHTTEDHNKDELVQLKRKWNRLCHCLHQSKQIHNPCNWNNSYNSASSISFANNATHCSTFKLVPRFRRQQSCIIEFNFGDKREATEPVLDSLEGMEGKEVKTTLALGNGGSGETVGDITDDRTLQRAHICKLLQENVPWQSETVPSIAEALIDSISAKQSNNMTWLLVQGNDTIGKRRLALAIAESVFDSTDVLLQFDMLKRETSIAPFSEMLTGALKTHQQLAVLIENVDFADAQFKKFLSDGFETGKFGNSTEENSSQVILILASGGSTSIEEKKEESVIKLLWQVSETKPNLETQSVATRIIEPCLGNKRRAELDLFSNTKSFQGSKKRVCSRQTSFNTLDLNMQADEEGGEEGKAGESSPISSDLSRETIGDPLRQNGFLDSIENRFEFNTSPVKEREMAEMFLCKIKGCFEEVCGKQCWENLSVDERVIGDVCFGCGYFSNELFEKWLKNVFKSSLKTVNIGGKEGIVYRLCCGGKGDTKDSGFMSSSLPKSIQLNYFIE</sequence>
<accession>A0AAN9M4V5</accession>
<dbReference type="EMBL" id="JAYMYR010000008">
    <property type="protein sequence ID" value="KAK7347774.1"/>
    <property type="molecule type" value="Genomic_DNA"/>
</dbReference>
<keyword evidence="3" id="KW-0805">Transcription regulation</keyword>
<evidence type="ECO:0000256" key="4">
    <source>
        <dbReference type="ARBA" id="ARBA00023163"/>
    </source>
</evidence>
<keyword evidence="4" id="KW-0804">Transcription</keyword>
<dbReference type="PROSITE" id="PS51903">
    <property type="entry name" value="CLP_R"/>
    <property type="match status" value="1"/>
</dbReference>
<dbReference type="InterPro" id="IPR027417">
    <property type="entry name" value="P-loop_NTPase"/>
</dbReference>
<dbReference type="InterPro" id="IPR036628">
    <property type="entry name" value="Clp_N_dom_sf"/>
</dbReference>
<evidence type="ECO:0000256" key="6">
    <source>
        <dbReference type="SAM" id="MobiDB-lite"/>
    </source>
</evidence>
<dbReference type="Proteomes" id="UP001374584">
    <property type="component" value="Unassembled WGS sequence"/>
</dbReference>
<proteinExistence type="inferred from homology"/>
<dbReference type="Pfam" id="PF02861">
    <property type="entry name" value="Clp_N"/>
    <property type="match status" value="1"/>
</dbReference>
<dbReference type="InterPro" id="IPR051650">
    <property type="entry name" value="SL_signaling_regulator"/>
</dbReference>
<dbReference type="AlphaFoldDB" id="A0AAN9M4V5"/>
<dbReference type="SUPFAM" id="SSF81923">
    <property type="entry name" value="Double Clp-N motif"/>
    <property type="match status" value="1"/>
</dbReference>
<evidence type="ECO:0000313" key="9">
    <source>
        <dbReference type="Proteomes" id="UP001374584"/>
    </source>
</evidence>
<dbReference type="PANTHER" id="PTHR43572:SF75">
    <property type="entry name" value="HEAT SHOCK-LIKE PROTEIN"/>
    <property type="match status" value="1"/>
</dbReference>
<dbReference type="PANTHER" id="PTHR43572">
    <property type="entry name" value="CHAPERONE PROTEIN CLPD, CHLOROPLASTIC"/>
    <property type="match status" value="1"/>
</dbReference>
<dbReference type="Pfam" id="PF23569">
    <property type="entry name" value="NBD_SMAX1"/>
    <property type="match status" value="1"/>
</dbReference>
<evidence type="ECO:0000256" key="5">
    <source>
        <dbReference type="PROSITE-ProRule" id="PRU01251"/>
    </source>
</evidence>
<name>A0AAN9M4V5_PHACN</name>
<protein>
    <recommendedName>
        <fullName evidence="7">Clp R domain-containing protein</fullName>
    </recommendedName>
</protein>
<evidence type="ECO:0000259" key="7">
    <source>
        <dbReference type="PROSITE" id="PS51903"/>
    </source>
</evidence>
<dbReference type="InterPro" id="IPR004176">
    <property type="entry name" value="Clp_R_N"/>
</dbReference>
<keyword evidence="2 5" id="KW-0677">Repeat</keyword>
<dbReference type="Gene3D" id="3.40.50.300">
    <property type="entry name" value="P-loop containing nucleotide triphosphate hydrolases"/>
    <property type="match status" value="1"/>
</dbReference>
<evidence type="ECO:0000256" key="3">
    <source>
        <dbReference type="ARBA" id="ARBA00023015"/>
    </source>
</evidence>
<dbReference type="InterPro" id="IPR058680">
    <property type="entry name" value="NBD_SMAX1-like"/>
</dbReference>
<reference evidence="8 9" key="1">
    <citation type="submission" date="2024-01" db="EMBL/GenBank/DDBJ databases">
        <title>The genomes of 5 underutilized Papilionoideae crops provide insights into root nodulation and disease resistanc.</title>
        <authorList>
            <person name="Jiang F."/>
        </authorList>
    </citation>
    <scope>NUCLEOTIDE SEQUENCE [LARGE SCALE GENOMIC DNA]</scope>
    <source>
        <strain evidence="8">JINMINGXINNONG_FW02</strain>
        <tissue evidence="8">Leaves</tissue>
    </source>
</reference>
<comment type="similarity">
    <text evidence="1">Belongs to the ClpA/ClpB family.</text>
</comment>
<evidence type="ECO:0000256" key="1">
    <source>
        <dbReference type="ARBA" id="ARBA00008675"/>
    </source>
</evidence>
<comment type="caution">
    <text evidence="8">The sequence shown here is derived from an EMBL/GenBank/DDBJ whole genome shotgun (WGS) entry which is preliminary data.</text>
</comment>
<keyword evidence="9" id="KW-1185">Reference proteome</keyword>
<dbReference type="FunFam" id="1.10.1780.10:FF:000005">
    <property type="entry name" value="protein SUPPRESSOR OF MAX2 1"/>
    <property type="match status" value="1"/>
</dbReference>
<feature type="region of interest" description="Disordered" evidence="6">
    <location>
        <begin position="1013"/>
        <end position="1035"/>
    </location>
</feature>
<evidence type="ECO:0000313" key="8">
    <source>
        <dbReference type="EMBL" id="KAK7347774.1"/>
    </source>
</evidence>
<evidence type="ECO:0000256" key="2">
    <source>
        <dbReference type="ARBA" id="ARBA00022737"/>
    </source>
</evidence>